<dbReference type="InterPro" id="IPR006905">
    <property type="entry name" value="Flavin_halogenase"/>
</dbReference>
<dbReference type="InterPro" id="IPR036188">
    <property type="entry name" value="FAD/NAD-bd_sf"/>
</dbReference>
<accession>A0A9X2J1Q2</accession>
<feature type="binding site" evidence="2">
    <location>
        <position position="313"/>
    </location>
    <ligand>
        <name>FAD</name>
        <dbReference type="ChEBI" id="CHEBI:57692"/>
    </ligand>
</feature>
<organism evidence="3 4">
    <name type="scientific">Sphingomicrobium sediminis</name>
    <dbReference type="NCBI Taxonomy" id="2950949"/>
    <lineage>
        <taxon>Bacteria</taxon>
        <taxon>Pseudomonadati</taxon>
        <taxon>Pseudomonadota</taxon>
        <taxon>Alphaproteobacteria</taxon>
        <taxon>Sphingomonadales</taxon>
        <taxon>Sphingomonadaceae</taxon>
        <taxon>Sphingomicrobium</taxon>
    </lineage>
</organism>
<dbReference type="InterPro" id="IPR050816">
    <property type="entry name" value="Flavin-dep_Halogenase_NPB"/>
</dbReference>
<dbReference type="Proteomes" id="UP001155128">
    <property type="component" value="Unassembled WGS sequence"/>
</dbReference>
<keyword evidence="2" id="KW-0274">FAD</keyword>
<feature type="binding site" evidence="2">
    <location>
        <position position="326"/>
    </location>
    <ligand>
        <name>FAD</name>
        <dbReference type="ChEBI" id="CHEBI:57692"/>
    </ligand>
</feature>
<dbReference type="SUPFAM" id="SSF51905">
    <property type="entry name" value="FAD/NAD(P)-binding domain"/>
    <property type="match status" value="1"/>
</dbReference>
<evidence type="ECO:0000313" key="4">
    <source>
        <dbReference type="Proteomes" id="UP001155128"/>
    </source>
</evidence>
<dbReference type="Gene3D" id="3.50.50.60">
    <property type="entry name" value="FAD/NAD(P)-binding domain"/>
    <property type="match status" value="1"/>
</dbReference>
<dbReference type="GO" id="GO:0000166">
    <property type="term" value="F:nucleotide binding"/>
    <property type="evidence" value="ECO:0007669"/>
    <property type="project" value="UniProtKB-KW"/>
</dbReference>
<gene>
    <name evidence="3" type="ORF">NDO55_00045</name>
</gene>
<name>A0A9X2J1Q2_9SPHN</name>
<feature type="binding site" evidence="2">
    <location>
        <position position="322"/>
    </location>
    <ligand>
        <name>L-tryptophan</name>
        <dbReference type="ChEBI" id="CHEBI:57912"/>
    </ligand>
</feature>
<dbReference type="AlphaFoldDB" id="A0A9X2J1Q2"/>
<dbReference type="PANTHER" id="PTHR43747">
    <property type="entry name" value="FAD-BINDING PROTEIN"/>
    <property type="match status" value="1"/>
</dbReference>
<keyword evidence="4" id="KW-1185">Reference proteome</keyword>
<dbReference type="PIRSF" id="PIRSF011396">
    <property type="entry name" value="Trp_halogenase"/>
    <property type="match status" value="1"/>
</dbReference>
<dbReference type="Pfam" id="PF04820">
    <property type="entry name" value="Trp_halogenase"/>
    <property type="match status" value="1"/>
</dbReference>
<evidence type="ECO:0000313" key="3">
    <source>
        <dbReference type="EMBL" id="MCM8556210.1"/>
    </source>
</evidence>
<keyword evidence="2" id="KW-0285">Flavoprotein</keyword>
<protein>
    <submittedName>
        <fullName evidence="3">Tryptophan 7-halogenase</fullName>
    </submittedName>
</protein>
<reference evidence="3" key="1">
    <citation type="submission" date="2022-06" db="EMBL/GenBank/DDBJ databases">
        <title>Sphingomicrobium sedimins sp. nov., a marine bacterium isolated from tidal flat.</title>
        <authorList>
            <person name="Kim C.-H."/>
            <person name="Yoo Y."/>
            <person name="Kim J.-J."/>
        </authorList>
    </citation>
    <scope>NUCLEOTIDE SEQUENCE</scope>
    <source>
        <strain evidence="3">GRR-S6-50</strain>
    </source>
</reference>
<dbReference type="EMBL" id="JAMSHT010000001">
    <property type="protein sequence ID" value="MCM8556210.1"/>
    <property type="molecule type" value="Genomic_DNA"/>
</dbReference>
<keyword evidence="2" id="KW-0547">Nucleotide-binding</keyword>
<evidence type="ECO:0000256" key="2">
    <source>
        <dbReference type="PIRSR" id="PIRSR011396-2"/>
    </source>
</evidence>
<feature type="binding site" evidence="2">
    <location>
        <position position="60"/>
    </location>
    <ligand>
        <name>7-chloro-L-tryptophan</name>
        <dbReference type="ChEBI" id="CHEBI:58713"/>
    </ligand>
</feature>
<dbReference type="InterPro" id="IPR033856">
    <property type="entry name" value="Trp_halogen"/>
</dbReference>
<dbReference type="GO" id="GO:0004497">
    <property type="term" value="F:monooxygenase activity"/>
    <property type="evidence" value="ECO:0007669"/>
    <property type="project" value="InterPro"/>
</dbReference>
<comment type="caution">
    <text evidence="3">The sequence shown here is derived from an EMBL/GenBank/DDBJ whole genome shotgun (WGS) entry which is preliminary data.</text>
</comment>
<sequence length="482" mass="53139">MAAAALQRFIGPAARVTLVESDAIGTVGVGEATIPQIRNFNGFLGFDEAEFLRETKGSIKLGIEFVGWHDPGTAYMHAFGISGRAFGIAPFRHAYVRAKSEGYPRDFGAFSFNETAARAGKYHPEAGGGAIPGLVHAYHFDAGLYAAFLRRFAEGLGVERVEGTIKTVDRNGESGDVTAIELEAGRRIEGDLFIDCTGFRSLLLGRALGVGYEDWTRWLPCDRAVAVPCARSEAFRPYTQSIARKAGWQWRIPLQHRTGNGHVFSSDHLSEDEATQMLLDNLDGEALDEPRTIKFKTGRRGAAWSHNVVALGLSAGFMEPLESTSIHLIQSGIQRLLDFFPSRRGDAEASRRQYNALTDFEWARIRDFLIGHYKLNAREGDPFWDACRDMTIPDTLAEKIALFEETGAIHREHEELFTEEGWQQLLLGQGVMPQSWHPAVDAVPHRDLHGLLDTIAGAFDARAAKLPGHDEYIASLGGREAA</sequence>
<dbReference type="PANTHER" id="PTHR43747:SF4">
    <property type="entry name" value="FLAVIN-DEPENDENT TRYPTOPHAN HALOGENASE"/>
    <property type="match status" value="1"/>
</dbReference>
<proteinExistence type="predicted"/>
<evidence type="ECO:0000256" key="1">
    <source>
        <dbReference type="PIRSR" id="PIRSR011396-1"/>
    </source>
</evidence>
<feature type="active site" evidence="1">
    <location>
        <position position="60"/>
    </location>
</feature>